<sequence length="248" mass="27255">MAQVDDVGNACCDVVYEECCSRLPVKLQIFLQCVVTPALIVLVVLLVLYVNPKYPEFSVEEFYVPAFNKTSSNTTSSTISFNVKLRNQNAAIGLYYDGPVNVTFSFIPRETKNKVVWEYSVPKFYQGNAQSRRLIDVIKPLGASDTPVFNQTAVAEHSSVLPFGAINTGLEPLVYFRVDFVSKVRFRLIGKHHAKVFALSADVPIGTTTGEKFAKRGIQAGAASRIGWGGAQSAVMVVLLTAINLMFM</sequence>
<evidence type="ECO:0000256" key="2">
    <source>
        <dbReference type="ARBA" id="ARBA00023136"/>
    </source>
</evidence>
<feature type="transmembrane region" description="Helical" evidence="3">
    <location>
        <begin position="29"/>
        <end position="50"/>
    </location>
</feature>
<reference evidence="4" key="3">
    <citation type="submission" date="2020-06" db="EMBL/GenBank/DDBJ databases">
        <title>Helianthus annuus Genome sequencing and assembly Release 2.</title>
        <authorList>
            <person name="Gouzy J."/>
            <person name="Langlade N."/>
            <person name="Munos S."/>
        </authorList>
    </citation>
    <scope>NUCLEOTIDE SEQUENCE</scope>
    <source>
        <tissue evidence="4">Leaves</tissue>
    </source>
</reference>
<organism evidence="5 6">
    <name type="scientific">Helianthus annuus</name>
    <name type="common">Common sunflower</name>
    <dbReference type="NCBI Taxonomy" id="4232"/>
    <lineage>
        <taxon>Eukaryota</taxon>
        <taxon>Viridiplantae</taxon>
        <taxon>Streptophyta</taxon>
        <taxon>Embryophyta</taxon>
        <taxon>Tracheophyta</taxon>
        <taxon>Spermatophyta</taxon>
        <taxon>Magnoliopsida</taxon>
        <taxon>eudicotyledons</taxon>
        <taxon>Gunneridae</taxon>
        <taxon>Pentapetalae</taxon>
        <taxon>asterids</taxon>
        <taxon>campanulids</taxon>
        <taxon>Asterales</taxon>
        <taxon>Asteraceae</taxon>
        <taxon>Asteroideae</taxon>
        <taxon>Heliantheae alliance</taxon>
        <taxon>Heliantheae</taxon>
        <taxon>Helianthus</taxon>
    </lineage>
</organism>
<evidence type="ECO:0008006" key="7">
    <source>
        <dbReference type="Google" id="ProtNLM"/>
    </source>
</evidence>
<evidence type="ECO:0000313" key="5">
    <source>
        <dbReference type="EMBL" id="OTF86399.1"/>
    </source>
</evidence>
<dbReference type="GO" id="GO:0005886">
    <property type="term" value="C:plasma membrane"/>
    <property type="evidence" value="ECO:0000318"/>
    <property type="project" value="GO_Central"/>
</dbReference>
<dbReference type="OrthoDB" id="1914670at2759"/>
<keyword evidence="6" id="KW-1185">Reference proteome</keyword>
<dbReference type="AlphaFoldDB" id="A0A251RU48"/>
<dbReference type="GO" id="GO:0009506">
    <property type="term" value="C:plasmodesma"/>
    <property type="evidence" value="ECO:0000318"/>
    <property type="project" value="GO_Central"/>
</dbReference>
<dbReference type="EMBL" id="MNCJ02000332">
    <property type="protein sequence ID" value="KAF5755312.1"/>
    <property type="molecule type" value="Genomic_DNA"/>
</dbReference>
<dbReference type="GO" id="GO:0098542">
    <property type="term" value="P:defense response to other organism"/>
    <property type="evidence" value="ECO:0007669"/>
    <property type="project" value="InterPro"/>
</dbReference>
<keyword evidence="3" id="KW-1133">Transmembrane helix</keyword>
<keyword evidence="2 3" id="KW-0472">Membrane</keyword>
<dbReference type="Proteomes" id="UP000215914">
    <property type="component" value="Chromosome 17"/>
</dbReference>
<evidence type="ECO:0000313" key="4">
    <source>
        <dbReference type="EMBL" id="KAF5755312.1"/>
    </source>
</evidence>
<name>A0A251RU48_HELAN</name>
<gene>
    <name evidence="5" type="ORF">HannXRQ_Chr17g0550381</name>
    <name evidence="4" type="ORF">HanXRQr2_Chr17g0801391</name>
</gene>
<proteinExistence type="predicted"/>
<evidence type="ECO:0000256" key="1">
    <source>
        <dbReference type="ARBA" id="ARBA00004370"/>
    </source>
</evidence>
<dbReference type="FunCoup" id="A0A251RU48">
    <property type="interactions" value="272"/>
</dbReference>
<dbReference type="PANTHER" id="PTHR31415">
    <property type="entry name" value="OS05G0367900 PROTEIN"/>
    <property type="match status" value="1"/>
</dbReference>
<feature type="transmembrane region" description="Helical" evidence="3">
    <location>
        <begin position="226"/>
        <end position="247"/>
    </location>
</feature>
<reference evidence="4 6" key="1">
    <citation type="journal article" date="2017" name="Nature">
        <title>The sunflower genome provides insights into oil metabolism, flowering and Asterid evolution.</title>
        <authorList>
            <person name="Badouin H."/>
            <person name="Gouzy J."/>
            <person name="Grassa C.J."/>
            <person name="Murat F."/>
            <person name="Staton S.E."/>
            <person name="Cottret L."/>
            <person name="Lelandais-Briere C."/>
            <person name="Owens G.L."/>
            <person name="Carrere S."/>
            <person name="Mayjonade B."/>
            <person name="Legrand L."/>
            <person name="Gill N."/>
            <person name="Kane N.C."/>
            <person name="Bowers J.E."/>
            <person name="Hubner S."/>
            <person name="Bellec A."/>
            <person name="Berard A."/>
            <person name="Berges H."/>
            <person name="Blanchet N."/>
            <person name="Boniface M.C."/>
            <person name="Brunel D."/>
            <person name="Catrice O."/>
            <person name="Chaidir N."/>
            <person name="Claudel C."/>
            <person name="Donnadieu C."/>
            <person name="Faraut T."/>
            <person name="Fievet G."/>
            <person name="Helmstetter N."/>
            <person name="King M."/>
            <person name="Knapp S.J."/>
            <person name="Lai Z."/>
            <person name="Le Paslier M.C."/>
            <person name="Lippi Y."/>
            <person name="Lorenzon L."/>
            <person name="Mandel J.R."/>
            <person name="Marage G."/>
            <person name="Marchand G."/>
            <person name="Marquand E."/>
            <person name="Bret-Mestries E."/>
            <person name="Morien E."/>
            <person name="Nambeesan S."/>
            <person name="Nguyen T."/>
            <person name="Pegot-Espagnet P."/>
            <person name="Pouilly N."/>
            <person name="Raftis F."/>
            <person name="Sallet E."/>
            <person name="Schiex T."/>
            <person name="Thomas J."/>
            <person name="Vandecasteele C."/>
            <person name="Vares D."/>
            <person name="Vear F."/>
            <person name="Vautrin S."/>
            <person name="Crespi M."/>
            <person name="Mangin B."/>
            <person name="Burke J.M."/>
            <person name="Salse J."/>
            <person name="Munos S."/>
            <person name="Vincourt P."/>
            <person name="Rieseberg L.H."/>
            <person name="Langlade N.B."/>
        </authorList>
    </citation>
    <scope>NUCLEOTIDE SEQUENCE [LARGE SCALE GENOMIC DNA]</scope>
    <source>
        <strain evidence="6">cv. SF193</strain>
        <tissue evidence="4">Leaves</tissue>
    </source>
</reference>
<evidence type="ECO:0000256" key="3">
    <source>
        <dbReference type="SAM" id="Phobius"/>
    </source>
</evidence>
<dbReference type="Gramene" id="mRNA:HanXRQr2_Chr17g0801391">
    <property type="protein sequence ID" value="CDS:HanXRQr2_Chr17g0801391.1"/>
    <property type="gene ID" value="HanXRQr2_Chr17g0801391"/>
</dbReference>
<reference evidence="5" key="2">
    <citation type="submission" date="2017-02" db="EMBL/GenBank/DDBJ databases">
        <title>Sunflower complete genome.</title>
        <authorList>
            <person name="Langlade N."/>
            <person name="Munos S."/>
        </authorList>
    </citation>
    <scope>NUCLEOTIDE SEQUENCE [LARGE SCALE GENOMIC DNA]</scope>
    <source>
        <tissue evidence="5">Leaves</tissue>
    </source>
</reference>
<accession>A0A251RU48</accession>
<dbReference type="InParanoid" id="A0A251RU48"/>
<dbReference type="PANTHER" id="PTHR31415:SF52">
    <property type="entry name" value="LATE EMBRYOGENESIS ABUNDANT (LEA) HYDROXYPROLINE-RICH GLYCOPROTEIN FAMILY-RELATED"/>
    <property type="match status" value="1"/>
</dbReference>
<keyword evidence="3" id="KW-0812">Transmembrane</keyword>
<dbReference type="EMBL" id="CM007906">
    <property type="protein sequence ID" value="OTF86399.1"/>
    <property type="molecule type" value="Genomic_DNA"/>
</dbReference>
<comment type="subcellular location">
    <subcellularLocation>
        <location evidence="1">Membrane</location>
    </subcellularLocation>
</comment>
<evidence type="ECO:0000313" key="6">
    <source>
        <dbReference type="Proteomes" id="UP000215914"/>
    </source>
</evidence>
<protein>
    <recommendedName>
        <fullName evidence="7">Late embryogenesis abundant (LEA) hydroxyproline-rich glycoprotein family</fullName>
    </recommendedName>
</protein>
<dbReference type="InterPro" id="IPR044839">
    <property type="entry name" value="NDR1-like"/>
</dbReference>